<organism evidence="3 4">
    <name type="scientific">Halalkalibacter suaedae</name>
    <dbReference type="NCBI Taxonomy" id="2822140"/>
    <lineage>
        <taxon>Bacteria</taxon>
        <taxon>Bacillati</taxon>
        <taxon>Bacillota</taxon>
        <taxon>Bacilli</taxon>
        <taxon>Bacillales</taxon>
        <taxon>Bacillaceae</taxon>
        <taxon>Halalkalibacter</taxon>
    </lineage>
</organism>
<dbReference type="PANTHER" id="PTHR33055:SF13">
    <property type="entry name" value="TRANSPOSASE"/>
    <property type="match status" value="1"/>
</dbReference>
<dbReference type="NCBIfam" id="NF033542">
    <property type="entry name" value="transpos_IS110"/>
    <property type="match status" value="1"/>
</dbReference>
<proteinExistence type="predicted"/>
<dbReference type="AlphaFoldDB" id="A0A941AR62"/>
<sequence length="427" mass="49322">MKNNRNNRINQVQENTLVIGIDIAKKLHYACAVDMRGRELDKVWKISQSREGFTQFNEAVQHLMEKHQKTDVIIGFEATGHYWKNLAFHLKLNDIPFVIVNPMHVKQSKEMDDNLQTKNDAKDARVIAKLLPNGYFSVPRDMSSVDHHLRQGSSMRERLRKEIGAVKNRIQRWIDLYFPEFRQVFKDYGQQELTVLKLTPLPEDIRDASVEELVRQQKEAGAKYAGRPKMVKLIELAQRSIGISESAYMARIEIQCLVHQHELLASQLEDVNAEMVEQAKSLPEFSYLVSIKGISENMVSELLAETGSLQNYNHPRQIIKLAGFTLRENSSGKHQGTKKISKRGRKGLRRLLYKAILPLIQNNTAFHIVYTYYHSREHNPLSRKEAMVVVCRKLIQVLHGLSTHKEVFNPERMLEDLSYVTESKKVA</sequence>
<protein>
    <submittedName>
        <fullName evidence="3">IS110 family transposase</fullName>
    </submittedName>
</protein>
<evidence type="ECO:0000259" key="1">
    <source>
        <dbReference type="Pfam" id="PF01548"/>
    </source>
</evidence>
<dbReference type="GO" id="GO:0003677">
    <property type="term" value="F:DNA binding"/>
    <property type="evidence" value="ECO:0007669"/>
    <property type="project" value="InterPro"/>
</dbReference>
<keyword evidence="4" id="KW-1185">Reference proteome</keyword>
<dbReference type="RefSeq" id="WP_210599536.1">
    <property type="nucleotide sequence ID" value="NZ_JAGKSQ010000026.1"/>
</dbReference>
<feature type="domain" description="Transposase IS116/IS110/IS902 C-terminal" evidence="2">
    <location>
        <begin position="287"/>
        <end position="366"/>
    </location>
</feature>
<dbReference type="GO" id="GO:0006313">
    <property type="term" value="P:DNA transposition"/>
    <property type="evidence" value="ECO:0007669"/>
    <property type="project" value="InterPro"/>
</dbReference>
<evidence type="ECO:0000313" key="4">
    <source>
        <dbReference type="Proteomes" id="UP000678228"/>
    </source>
</evidence>
<dbReference type="InterPro" id="IPR003346">
    <property type="entry name" value="Transposase_20"/>
</dbReference>
<dbReference type="Proteomes" id="UP000678228">
    <property type="component" value="Unassembled WGS sequence"/>
</dbReference>
<comment type="caution">
    <text evidence="3">The sequence shown here is derived from an EMBL/GenBank/DDBJ whole genome shotgun (WGS) entry which is preliminary data.</text>
</comment>
<dbReference type="InterPro" id="IPR002525">
    <property type="entry name" value="Transp_IS110-like_N"/>
</dbReference>
<name>A0A941AR62_9BACI</name>
<accession>A0A941AR62</accession>
<dbReference type="Pfam" id="PF01548">
    <property type="entry name" value="DEDD_Tnp_IS110"/>
    <property type="match status" value="1"/>
</dbReference>
<reference evidence="3" key="1">
    <citation type="submission" date="2021-03" db="EMBL/GenBank/DDBJ databases">
        <title>Bacillus suaedae sp. nov., isolated from Suaeda aralocaspica.</title>
        <authorList>
            <person name="Lei R.F.R."/>
        </authorList>
    </citation>
    <scope>NUCLEOTIDE SEQUENCE</scope>
    <source>
        <strain evidence="3">YZJH907-2</strain>
    </source>
</reference>
<feature type="domain" description="Transposase IS110-like N-terminal" evidence="1">
    <location>
        <begin position="19"/>
        <end position="179"/>
    </location>
</feature>
<dbReference type="GO" id="GO:0004803">
    <property type="term" value="F:transposase activity"/>
    <property type="evidence" value="ECO:0007669"/>
    <property type="project" value="InterPro"/>
</dbReference>
<dbReference type="PANTHER" id="PTHR33055">
    <property type="entry name" value="TRANSPOSASE FOR INSERTION SEQUENCE ELEMENT IS1111A"/>
    <property type="match status" value="1"/>
</dbReference>
<evidence type="ECO:0000313" key="3">
    <source>
        <dbReference type="EMBL" id="MBP3953682.1"/>
    </source>
</evidence>
<dbReference type="Pfam" id="PF02371">
    <property type="entry name" value="Transposase_20"/>
    <property type="match status" value="1"/>
</dbReference>
<dbReference type="EMBL" id="JAGKSQ010000026">
    <property type="protein sequence ID" value="MBP3953682.1"/>
    <property type="molecule type" value="Genomic_DNA"/>
</dbReference>
<gene>
    <name evidence="3" type="ORF">J7W16_21735</name>
</gene>
<dbReference type="InterPro" id="IPR047650">
    <property type="entry name" value="Transpos_IS110"/>
</dbReference>
<evidence type="ECO:0000259" key="2">
    <source>
        <dbReference type="Pfam" id="PF02371"/>
    </source>
</evidence>